<dbReference type="GO" id="GO:0004733">
    <property type="term" value="F:pyridoxamine phosphate oxidase activity"/>
    <property type="evidence" value="ECO:0007669"/>
    <property type="project" value="InterPro"/>
</dbReference>
<dbReference type="NCBIfam" id="NF038138">
    <property type="entry name" value="phena_PhzG"/>
    <property type="match status" value="1"/>
</dbReference>
<evidence type="ECO:0000256" key="3">
    <source>
        <dbReference type="ARBA" id="ARBA00022643"/>
    </source>
</evidence>
<evidence type="ECO:0000256" key="1">
    <source>
        <dbReference type="ARBA" id="ARBA00007301"/>
    </source>
</evidence>
<dbReference type="InterPro" id="IPR011576">
    <property type="entry name" value="Pyridox_Oxase_N"/>
</dbReference>
<dbReference type="GO" id="GO:0010181">
    <property type="term" value="F:FMN binding"/>
    <property type="evidence" value="ECO:0007669"/>
    <property type="project" value="InterPro"/>
</dbReference>
<evidence type="ECO:0000256" key="4">
    <source>
        <dbReference type="ARBA" id="ARBA00023002"/>
    </source>
</evidence>
<dbReference type="InterPro" id="IPR019576">
    <property type="entry name" value="Pyridoxamine_oxidase_dimer_C"/>
</dbReference>
<dbReference type="PANTHER" id="PTHR10851:SF0">
    <property type="entry name" value="PYRIDOXINE-5'-PHOSPHATE OXIDASE"/>
    <property type="match status" value="1"/>
</dbReference>
<feature type="binding site" evidence="5">
    <location>
        <position position="187"/>
    </location>
    <ligand>
        <name>FMN</name>
        <dbReference type="ChEBI" id="CHEBI:58210"/>
    </ligand>
</feature>
<dbReference type="AlphaFoldDB" id="A0A2W2H8N3"/>
<feature type="binding site" evidence="5">
    <location>
        <position position="84"/>
    </location>
    <ligand>
        <name>FMN</name>
        <dbReference type="ChEBI" id="CHEBI:58210"/>
    </ligand>
</feature>
<gene>
    <name evidence="8" type="ORF">C1I98_27370</name>
</gene>
<sequence length="214" mass="23671">MSSKFETISGSTDRAFPEYDLPPAEPLGLAQQWISTAKELGVREPLALALATADGDGHASNRMVAIVDVSARGVIFTSHLTSRKARDIAATGWGSGMLYWRETAQQLSISGPIVRLSDSEAESLWNARPVPLHSMTTASRQSEAFTDFADIARLREEAERLGASGLPLPRPPRFAAFRLEPVVVEFWAAASDRLHRRLRYERRTDGWEVARLQP</sequence>
<keyword evidence="4" id="KW-0560">Oxidoreductase</keyword>
<comment type="cofactor">
    <cofactor evidence="5">
        <name>FMN</name>
        <dbReference type="ChEBI" id="CHEBI:58210"/>
    </cofactor>
    <text evidence="5">Binds 1 FMN per subunit.</text>
</comment>
<dbReference type="Pfam" id="PF10590">
    <property type="entry name" value="PNP_phzG_C"/>
    <property type="match status" value="1"/>
</dbReference>
<feature type="domain" description="Pyridoxine 5'-phosphate oxidase dimerisation C-terminal" evidence="7">
    <location>
        <begin position="176"/>
        <end position="214"/>
    </location>
</feature>
<dbReference type="Proteomes" id="UP000248544">
    <property type="component" value="Unassembled WGS sequence"/>
</dbReference>
<dbReference type="NCBIfam" id="NF004231">
    <property type="entry name" value="PRK05679.1"/>
    <property type="match status" value="1"/>
</dbReference>
<feature type="binding site" evidence="5">
    <location>
        <position position="106"/>
    </location>
    <ligand>
        <name>FMN</name>
        <dbReference type="ChEBI" id="CHEBI:58210"/>
    </ligand>
</feature>
<comment type="caution">
    <text evidence="8">The sequence shown here is derived from an EMBL/GenBank/DDBJ whole genome shotgun (WGS) entry which is preliminary data.</text>
</comment>
<dbReference type="InterPro" id="IPR053451">
    <property type="entry name" value="Phenazine_biosynth_oxidase"/>
</dbReference>
<organism evidence="8 9">
    <name type="scientific">Spongiactinospora gelatinilytica</name>
    <dbReference type="NCBI Taxonomy" id="2666298"/>
    <lineage>
        <taxon>Bacteria</taxon>
        <taxon>Bacillati</taxon>
        <taxon>Actinomycetota</taxon>
        <taxon>Actinomycetes</taxon>
        <taxon>Streptosporangiales</taxon>
        <taxon>Streptosporangiaceae</taxon>
        <taxon>Spongiactinospora</taxon>
    </lineage>
</organism>
<dbReference type="InterPro" id="IPR000659">
    <property type="entry name" value="Pyridox_Oxase"/>
</dbReference>
<dbReference type="PANTHER" id="PTHR10851">
    <property type="entry name" value="PYRIDOXINE-5-PHOSPHATE OXIDASE"/>
    <property type="match status" value="1"/>
</dbReference>
<keyword evidence="3 5" id="KW-0288">FMN</keyword>
<dbReference type="GO" id="GO:0008615">
    <property type="term" value="P:pyridoxine biosynthetic process"/>
    <property type="evidence" value="ECO:0007669"/>
    <property type="project" value="InterPro"/>
</dbReference>
<evidence type="ECO:0000256" key="2">
    <source>
        <dbReference type="ARBA" id="ARBA00022630"/>
    </source>
</evidence>
<evidence type="ECO:0000259" key="6">
    <source>
        <dbReference type="Pfam" id="PF01243"/>
    </source>
</evidence>
<evidence type="ECO:0000256" key="5">
    <source>
        <dbReference type="PIRSR" id="PIRSR000190-2"/>
    </source>
</evidence>
<evidence type="ECO:0000259" key="7">
    <source>
        <dbReference type="Pfam" id="PF10590"/>
    </source>
</evidence>
<dbReference type="SUPFAM" id="SSF50475">
    <property type="entry name" value="FMN-binding split barrel"/>
    <property type="match status" value="1"/>
</dbReference>
<feature type="binding site" evidence="5">
    <location>
        <begin position="141"/>
        <end position="142"/>
    </location>
    <ligand>
        <name>FMN</name>
        <dbReference type="ChEBI" id="CHEBI:58210"/>
    </ligand>
</feature>
<evidence type="ECO:0000313" key="8">
    <source>
        <dbReference type="EMBL" id="PZG35444.1"/>
    </source>
</evidence>
<accession>A0A2W2H8N3</accession>
<protein>
    <submittedName>
        <fullName evidence="8">Phenazine biosynthesis protein</fullName>
    </submittedName>
</protein>
<feature type="binding site" evidence="5">
    <location>
        <position position="197"/>
    </location>
    <ligand>
        <name>FMN</name>
        <dbReference type="ChEBI" id="CHEBI:58210"/>
    </ligand>
</feature>
<reference evidence="8 9" key="1">
    <citation type="submission" date="2018-01" db="EMBL/GenBank/DDBJ databases">
        <title>Draft genome sequence of Sphaerisporangium sp. 7K107.</title>
        <authorList>
            <person name="Sahin N."/>
            <person name="Saygin H."/>
            <person name="Ay H."/>
        </authorList>
    </citation>
    <scope>NUCLEOTIDE SEQUENCE [LARGE SCALE GENOMIC DNA]</scope>
    <source>
        <strain evidence="8 9">7K107</strain>
    </source>
</reference>
<dbReference type="Gene3D" id="2.30.110.10">
    <property type="entry name" value="Electron Transport, Fmn-binding Protein, Chain A"/>
    <property type="match status" value="1"/>
</dbReference>
<feature type="domain" description="Pyridoxamine 5'-phosphate oxidase N-terminal" evidence="6">
    <location>
        <begin position="42"/>
        <end position="128"/>
    </location>
</feature>
<dbReference type="RefSeq" id="WP_111170298.1">
    <property type="nucleotide sequence ID" value="NZ_POUA01000269.1"/>
</dbReference>
<keyword evidence="9" id="KW-1185">Reference proteome</keyword>
<dbReference type="InterPro" id="IPR012349">
    <property type="entry name" value="Split_barrel_FMN-bd"/>
</dbReference>
<name>A0A2W2H8N3_9ACTN</name>
<proteinExistence type="inferred from homology"/>
<keyword evidence="2" id="KW-0285">Flavoprotein</keyword>
<dbReference type="PIRSF" id="PIRSF000190">
    <property type="entry name" value="Pyd_amn-ph_oxd"/>
    <property type="match status" value="1"/>
</dbReference>
<evidence type="ECO:0000313" key="9">
    <source>
        <dbReference type="Proteomes" id="UP000248544"/>
    </source>
</evidence>
<comment type="similarity">
    <text evidence="1">Belongs to the pyridoxamine 5'-phosphate oxidase family.</text>
</comment>
<dbReference type="EMBL" id="POUA01000269">
    <property type="protein sequence ID" value="PZG35444.1"/>
    <property type="molecule type" value="Genomic_DNA"/>
</dbReference>
<feature type="binding site" evidence="5">
    <location>
        <position position="83"/>
    </location>
    <ligand>
        <name>FMN</name>
        <dbReference type="ChEBI" id="CHEBI:58210"/>
    </ligand>
</feature>
<dbReference type="Pfam" id="PF01243">
    <property type="entry name" value="PNPOx_N"/>
    <property type="match status" value="1"/>
</dbReference>